<dbReference type="Proteomes" id="UP000018031">
    <property type="component" value="Unassembled WGS sequence"/>
</dbReference>
<evidence type="ECO:0000313" key="2">
    <source>
        <dbReference type="Proteomes" id="UP000018031"/>
    </source>
</evidence>
<reference evidence="1 2" key="2">
    <citation type="journal article" date="2013" name="Genome Announc.">
        <title>Draft Genome Sequences of Porphyromonas crevioricanis JCM 15906T and Porphyromonas cansulci JCM 13913T Isolated from a Canine Oral Cavity.</title>
        <authorList>
            <person name="Sakamoto M."/>
            <person name="Tanaka N."/>
            <person name="Shiwa Y."/>
            <person name="Yoshikawa H."/>
            <person name="Ohkuma M."/>
        </authorList>
    </citation>
    <scope>NUCLEOTIDE SEQUENCE [LARGE SCALE GENOMIC DNA]</scope>
    <source>
        <strain evidence="1 2">JCM 15906</strain>
    </source>
</reference>
<proteinExistence type="predicted"/>
<dbReference type="AlphaFoldDB" id="T1CIE3"/>
<evidence type="ECO:0000313" key="1">
    <source>
        <dbReference type="EMBL" id="GAD05881.1"/>
    </source>
</evidence>
<comment type="caution">
    <text evidence="1">The sequence shown here is derived from an EMBL/GenBank/DDBJ whole genome shotgun (WGS) entry which is preliminary data.</text>
</comment>
<name>T1CIE3_9PORP</name>
<gene>
    <name evidence="1" type="ORF">PORCRE_1590</name>
</gene>
<reference evidence="2" key="1">
    <citation type="journal article" date="2013" name="Genome">
        <title>Draft Genome Sequences of Porphyromonas crevioricanis JCM 15906T and Porphyromonas cansulci JCM 13913T Isolated from a Canine Oral Cavity.</title>
        <authorList>
            <person name="Sakamoto M."/>
            <person name="Tanaka N."/>
            <person name="Shiwa Y."/>
            <person name="Yoshikawa H."/>
            <person name="Ohkuma M."/>
        </authorList>
    </citation>
    <scope>NUCLEOTIDE SEQUENCE [LARGE SCALE GENOMIC DNA]</scope>
    <source>
        <strain evidence="2">JCM 15906</strain>
    </source>
</reference>
<organism evidence="1 2">
    <name type="scientific">Porphyromonas crevioricanis JCM 15906</name>
    <dbReference type="NCBI Taxonomy" id="1305617"/>
    <lineage>
        <taxon>Bacteria</taxon>
        <taxon>Pseudomonadati</taxon>
        <taxon>Bacteroidota</taxon>
        <taxon>Bacteroidia</taxon>
        <taxon>Bacteroidales</taxon>
        <taxon>Porphyromonadaceae</taxon>
        <taxon>Porphyromonas</taxon>
    </lineage>
</organism>
<dbReference type="EMBL" id="BAOU01000044">
    <property type="protein sequence ID" value="GAD05881.1"/>
    <property type="molecule type" value="Genomic_DNA"/>
</dbReference>
<accession>T1CIE3</accession>
<sequence>MLAKFFSGENFDPLRTPYSSVFWESNSEHIRGRYIHPYTELFFPPFSSIFASRRIYKTCLFREDKIGAS</sequence>
<protein>
    <submittedName>
        <fullName evidence="1">Uncharacterized protein</fullName>
    </submittedName>
</protein>